<dbReference type="InterPro" id="IPR036271">
    <property type="entry name" value="Tet_transcr_reg_TetR-rel_C_sf"/>
</dbReference>
<dbReference type="RefSeq" id="WP_169395341.1">
    <property type="nucleotide sequence ID" value="NZ_BAAAJH010000010.1"/>
</dbReference>
<dbReference type="SUPFAM" id="SSF46689">
    <property type="entry name" value="Homeodomain-like"/>
    <property type="match status" value="1"/>
</dbReference>
<evidence type="ECO:0000313" key="2">
    <source>
        <dbReference type="EMBL" id="NMH77272.1"/>
    </source>
</evidence>
<dbReference type="Pfam" id="PF13977">
    <property type="entry name" value="TetR_C_6"/>
    <property type="match status" value="1"/>
</dbReference>
<proteinExistence type="predicted"/>
<name>A0ABX1RB79_9PSEU</name>
<evidence type="ECO:0000313" key="3">
    <source>
        <dbReference type="Proteomes" id="UP001296706"/>
    </source>
</evidence>
<feature type="domain" description="BetI-type transcriptional repressor C-terminal" evidence="1">
    <location>
        <begin position="82"/>
        <end position="185"/>
    </location>
</feature>
<organism evidence="2 3">
    <name type="scientific">Pseudonocardia xinjiangensis</name>
    <dbReference type="NCBI Taxonomy" id="75289"/>
    <lineage>
        <taxon>Bacteria</taxon>
        <taxon>Bacillati</taxon>
        <taxon>Actinomycetota</taxon>
        <taxon>Actinomycetes</taxon>
        <taxon>Pseudonocardiales</taxon>
        <taxon>Pseudonocardiaceae</taxon>
        <taxon>Pseudonocardia</taxon>
    </lineage>
</organism>
<sequence>MPLDVDAEARLDAIAEATIEQATHAGPRAITIRTVAARLGGSTTKVTHYVRSRGELMANAVRRVQQHWRPELAEVLAGRTGRDRLATFVDWWTTGTAQYDVFRLMWVEMLAMRDSDEVVGRALQQEAHAERDEVVAVLTESRIADPQLRADMLYLLLRGINISSVEDPETWPAERGRQAALALVELMPSTPTSSRQPD</sequence>
<dbReference type="InterPro" id="IPR039538">
    <property type="entry name" value="BetI_C"/>
</dbReference>
<protein>
    <submittedName>
        <fullName evidence="2">TetR/AcrR family transcriptional regulator</fullName>
    </submittedName>
</protein>
<gene>
    <name evidence="2" type="ORF">HF577_09235</name>
</gene>
<dbReference type="EMBL" id="JAAXKY010000021">
    <property type="protein sequence ID" value="NMH77272.1"/>
    <property type="molecule type" value="Genomic_DNA"/>
</dbReference>
<keyword evidence="3" id="KW-1185">Reference proteome</keyword>
<accession>A0ABX1RB79</accession>
<dbReference type="SUPFAM" id="SSF48498">
    <property type="entry name" value="Tetracyclin repressor-like, C-terminal domain"/>
    <property type="match status" value="1"/>
</dbReference>
<dbReference type="Proteomes" id="UP001296706">
    <property type="component" value="Unassembled WGS sequence"/>
</dbReference>
<dbReference type="Gene3D" id="1.10.357.10">
    <property type="entry name" value="Tetracycline Repressor, domain 2"/>
    <property type="match status" value="1"/>
</dbReference>
<reference evidence="2 3" key="1">
    <citation type="submission" date="2020-04" db="EMBL/GenBank/DDBJ databases">
        <authorList>
            <person name="Klaysubun C."/>
            <person name="Duangmal K."/>
            <person name="Lipun K."/>
        </authorList>
    </citation>
    <scope>NUCLEOTIDE SEQUENCE [LARGE SCALE GENOMIC DNA]</scope>
    <source>
        <strain evidence="2 3">JCM 11839</strain>
    </source>
</reference>
<evidence type="ECO:0000259" key="1">
    <source>
        <dbReference type="Pfam" id="PF13977"/>
    </source>
</evidence>
<dbReference type="InterPro" id="IPR009057">
    <property type="entry name" value="Homeodomain-like_sf"/>
</dbReference>
<comment type="caution">
    <text evidence="2">The sequence shown here is derived from an EMBL/GenBank/DDBJ whole genome shotgun (WGS) entry which is preliminary data.</text>
</comment>